<evidence type="ECO:0000256" key="1">
    <source>
        <dbReference type="SAM" id="MobiDB-lite"/>
    </source>
</evidence>
<evidence type="ECO:0000313" key="2">
    <source>
        <dbReference type="EMBL" id="KAK7034089.1"/>
    </source>
</evidence>
<dbReference type="Proteomes" id="UP001362999">
    <property type="component" value="Unassembled WGS sequence"/>
</dbReference>
<feature type="region of interest" description="Disordered" evidence="1">
    <location>
        <begin position="1"/>
        <end position="76"/>
    </location>
</feature>
<protein>
    <submittedName>
        <fullName evidence="2">Uncharacterized protein</fullName>
    </submittedName>
</protein>
<dbReference type="AlphaFoldDB" id="A0AAW0C628"/>
<gene>
    <name evidence="2" type="ORF">R3P38DRAFT_3184799</name>
</gene>
<comment type="caution">
    <text evidence="2">The sequence shown here is derived from an EMBL/GenBank/DDBJ whole genome shotgun (WGS) entry which is preliminary data.</text>
</comment>
<organism evidence="2 3">
    <name type="scientific">Favolaschia claudopus</name>
    <dbReference type="NCBI Taxonomy" id="2862362"/>
    <lineage>
        <taxon>Eukaryota</taxon>
        <taxon>Fungi</taxon>
        <taxon>Dikarya</taxon>
        <taxon>Basidiomycota</taxon>
        <taxon>Agaricomycotina</taxon>
        <taxon>Agaricomycetes</taxon>
        <taxon>Agaricomycetidae</taxon>
        <taxon>Agaricales</taxon>
        <taxon>Marasmiineae</taxon>
        <taxon>Mycenaceae</taxon>
        <taxon>Favolaschia</taxon>
    </lineage>
</organism>
<keyword evidence="3" id="KW-1185">Reference proteome</keyword>
<accession>A0AAW0C628</accession>
<proteinExistence type="predicted"/>
<reference evidence="2 3" key="1">
    <citation type="journal article" date="2024" name="J Genomics">
        <title>Draft genome sequencing and assembly of Favolaschia claudopus CIRM-BRFM 2984 isolated from oak limbs.</title>
        <authorList>
            <person name="Navarro D."/>
            <person name="Drula E."/>
            <person name="Chaduli D."/>
            <person name="Cazenave R."/>
            <person name="Ahrendt S."/>
            <person name="Wang J."/>
            <person name="Lipzen A."/>
            <person name="Daum C."/>
            <person name="Barry K."/>
            <person name="Grigoriev I.V."/>
            <person name="Favel A."/>
            <person name="Rosso M.N."/>
            <person name="Martin F."/>
        </authorList>
    </citation>
    <scope>NUCLEOTIDE SEQUENCE [LARGE SCALE GENOMIC DNA]</scope>
    <source>
        <strain evidence="2 3">CIRM-BRFM 2984</strain>
    </source>
</reference>
<name>A0AAW0C628_9AGAR</name>
<sequence>MVGDTQGAMGVLPRAKTKARPAGDPNYGGGVTSGSKVKRVRKTRAPAPVVHTQNAPETSTQPLPATPLPETPTTNTTYIAPAAPVIQTYLPTPPHMYPGSAPLFYQPLAPYYRVLPICNISRLSSSTSTSILNTVQ</sequence>
<evidence type="ECO:0000313" key="3">
    <source>
        <dbReference type="Proteomes" id="UP001362999"/>
    </source>
</evidence>
<dbReference type="EMBL" id="JAWWNJ010000021">
    <property type="protein sequence ID" value="KAK7034089.1"/>
    <property type="molecule type" value="Genomic_DNA"/>
</dbReference>